<dbReference type="PANTHER" id="PTHR43876:SF7">
    <property type="entry name" value="UBIQUINONE BIOSYNTHESIS MONOOXYGENASE COQ6, MITOCHONDRIAL"/>
    <property type="match status" value="1"/>
</dbReference>
<name>A0AA39R8J8_9LECA</name>
<keyword evidence="10 11" id="KW-0472">Membrane</keyword>
<dbReference type="HAMAP" id="MF_03193">
    <property type="entry name" value="COQ6_monooxygenase"/>
    <property type="match status" value="1"/>
</dbReference>
<dbReference type="InterPro" id="IPR036188">
    <property type="entry name" value="FAD/NAD-bd_sf"/>
</dbReference>
<dbReference type="SUPFAM" id="SSF51905">
    <property type="entry name" value="FAD/NAD(P)-binding domain"/>
    <property type="match status" value="1"/>
</dbReference>
<feature type="domain" description="FAD-binding" evidence="12">
    <location>
        <begin position="38"/>
        <end position="241"/>
    </location>
</feature>
<evidence type="ECO:0000313" key="14">
    <source>
        <dbReference type="Proteomes" id="UP001166286"/>
    </source>
</evidence>
<feature type="domain" description="FAD-binding" evidence="12">
    <location>
        <begin position="363"/>
        <end position="418"/>
    </location>
</feature>
<dbReference type="NCBIfam" id="TIGR01988">
    <property type="entry name" value="Ubi-OHases"/>
    <property type="match status" value="1"/>
</dbReference>
<keyword evidence="8 11" id="KW-0503">Monooxygenase</keyword>
<protein>
    <recommendedName>
        <fullName evidence="11">Ubiquinone biosynthesis monooxygenase COQ6, mitochondrial</fullName>
        <ecNumber evidence="11">1.14.15.45</ecNumber>
    </recommendedName>
    <alternativeName>
        <fullName evidence="11">2-methoxy-6-polyprenolphenol 4-hydroxylase</fullName>
        <ecNumber evidence="11">1.14.15.46</ecNumber>
    </alternativeName>
</protein>
<dbReference type="GO" id="GO:0016712">
    <property type="term" value="F:oxidoreductase activity, acting on paired donors, with incorporation or reduction of molecular oxygen, reduced flavin or flavoprotein as one donor, and incorporation of one atom of oxygen"/>
    <property type="evidence" value="ECO:0007669"/>
    <property type="project" value="UniProtKB-UniRule"/>
</dbReference>
<evidence type="ECO:0000256" key="7">
    <source>
        <dbReference type="ARBA" id="ARBA00023002"/>
    </source>
</evidence>
<comment type="function">
    <text evidence="11">FAD-dependent monooxygenase required for two non-consecutive steps during ubiquinone biosynthesis. Required for the C5-ring hydroxylation during ubiquinone biosynthesis by catalyzing the hydroxylation of 4-hydroxy-3-(all-trans-polyprenyl)benzoic acid to 3,4-dihydroxy-5-(all-trans-polyprenyl)benzoic acid. Also acts downstream of coq4, for the C1-hydroxylation during ubiquinone biosynthesis by catalyzing the hydroxylation of 2-methoxy-6-(all-trans-polyprenyl)phenol to 2-methoxy-6-(all-trans-polyprenyl)benzene-1,4-diol. The electrons required for the hydroxylation reaction are funneled indirectly to coq6 from NADPH via a ferredoxin/ferredoxin reductase system.</text>
</comment>
<dbReference type="PRINTS" id="PR00420">
    <property type="entry name" value="RNGMNOXGNASE"/>
</dbReference>
<evidence type="ECO:0000256" key="1">
    <source>
        <dbReference type="ARBA" id="ARBA00001974"/>
    </source>
</evidence>
<evidence type="ECO:0000256" key="4">
    <source>
        <dbReference type="ARBA" id="ARBA00022688"/>
    </source>
</evidence>
<evidence type="ECO:0000256" key="11">
    <source>
        <dbReference type="HAMAP-Rule" id="MF_03193"/>
    </source>
</evidence>
<dbReference type="AlphaFoldDB" id="A0AA39R8J8"/>
<comment type="catalytic activity">
    <reaction evidence="11">
        <text>a 4-hydroxy-3-(all-trans-polyprenyl)benzoate + 2 reduced [2Fe-2S]-[ferredoxin] + O2 + 2 H(+) = a 3,4-dihydroxy-5-(all-trans-polyprenyl)benzoate + 2 oxidized [2Fe-2S]-[ferredoxin] + H2O</text>
        <dbReference type="Rhea" id="RHEA:81195"/>
        <dbReference type="Rhea" id="RHEA-COMP:9514"/>
        <dbReference type="Rhea" id="RHEA-COMP:10000"/>
        <dbReference type="Rhea" id="RHEA-COMP:10001"/>
        <dbReference type="Rhea" id="RHEA-COMP:10930"/>
        <dbReference type="ChEBI" id="CHEBI:15377"/>
        <dbReference type="ChEBI" id="CHEBI:15378"/>
        <dbReference type="ChEBI" id="CHEBI:15379"/>
        <dbReference type="ChEBI" id="CHEBI:33737"/>
        <dbReference type="ChEBI" id="CHEBI:33738"/>
        <dbReference type="ChEBI" id="CHEBI:64694"/>
        <dbReference type="ChEBI" id="CHEBI:78396"/>
        <dbReference type="EC" id="1.14.15.45"/>
    </reaction>
</comment>
<keyword evidence="4 11" id="KW-0831">Ubiquinone biosynthesis</keyword>
<dbReference type="Proteomes" id="UP001166286">
    <property type="component" value="Unassembled WGS sequence"/>
</dbReference>
<dbReference type="GO" id="GO:0031314">
    <property type="term" value="C:extrinsic component of mitochondrial inner membrane"/>
    <property type="evidence" value="ECO:0007669"/>
    <property type="project" value="UniProtKB-UniRule"/>
</dbReference>
<dbReference type="EC" id="1.14.15.45" evidence="11"/>
<comment type="catalytic activity">
    <reaction evidence="11">
        <text>a 2-methoxy-6-(all-trans-polyprenyl)phenol + 2 reduced [2Fe-2S]-[ferredoxin] + O2 + 2 H(+) = a 2-methoxy-6-(all-trans-polyprenyl)benzene-1,4-diol + 2 oxidized [2Fe-2S]-[ferredoxin] + H2O</text>
        <dbReference type="Rhea" id="RHEA:81183"/>
        <dbReference type="Rhea" id="RHEA-COMP:9551"/>
        <dbReference type="Rhea" id="RHEA-COMP:10000"/>
        <dbReference type="Rhea" id="RHEA-COMP:10001"/>
        <dbReference type="Rhea" id="RHEA-COMP:10858"/>
        <dbReference type="ChEBI" id="CHEBI:15377"/>
        <dbReference type="ChEBI" id="CHEBI:15378"/>
        <dbReference type="ChEBI" id="CHEBI:15379"/>
        <dbReference type="ChEBI" id="CHEBI:33737"/>
        <dbReference type="ChEBI" id="CHEBI:33738"/>
        <dbReference type="ChEBI" id="CHEBI:62731"/>
        <dbReference type="ChEBI" id="CHEBI:84166"/>
        <dbReference type="EC" id="1.14.15.46"/>
    </reaction>
</comment>
<keyword evidence="6 11" id="KW-0274">FAD</keyword>
<dbReference type="InterPro" id="IPR051205">
    <property type="entry name" value="UbiH/COQ6_monooxygenase"/>
</dbReference>
<dbReference type="EMBL" id="JAFEKC020000003">
    <property type="protein sequence ID" value="KAK0515750.1"/>
    <property type="molecule type" value="Genomic_DNA"/>
</dbReference>
<dbReference type="InterPro" id="IPR018168">
    <property type="entry name" value="Ubi_Hdrlase_CS"/>
</dbReference>
<comment type="subunit">
    <text evidence="11">Component of a multi-subunit COQ enzyme complex, composed of at least COQ3, COQ4, COQ5, COQ6, COQ7 and COQ9.</text>
</comment>
<comment type="similarity">
    <text evidence="2 11">Belongs to the UbiH/COQ6 family.</text>
</comment>
<keyword evidence="14" id="KW-1185">Reference proteome</keyword>
<keyword evidence="9 11" id="KW-0496">Mitochondrion</keyword>
<comment type="caution">
    <text evidence="13">The sequence shown here is derived from an EMBL/GenBank/DDBJ whole genome shotgun (WGS) entry which is preliminary data.</text>
</comment>
<evidence type="ECO:0000256" key="6">
    <source>
        <dbReference type="ARBA" id="ARBA00022827"/>
    </source>
</evidence>
<evidence type="ECO:0000256" key="10">
    <source>
        <dbReference type="ARBA" id="ARBA00023136"/>
    </source>
</evidence>
<gene>
    <name evidence="11" type="primary">COQ6</name>
    <name evidence="13" type="ORF">JMJ35_001784</name>
</gene>
<dbReference type="GO" id="GO:0071949">
    <property type="term" value="F:FAD binding"/>
    <property type="evidence" value="ECO:0007669"/>
    <property type="project" value="InterPro"/>
</dbReference>
<proteinExistence type="inferred from homology"/>
<evidence type="ECO:0000256" key="5">
    <source>
        <dbReference type="ARBA" id="ARBA00022792"/>
    </source>
</evidence>
<evidence type="ECO:0000256" key="3">
    <source>
        <dbReference type="ARBA" id="ARBA00022630"/>
    </source>
</evidence>
<sequence length="497" mass="53775">MVFGNAPRALRPYICSSCAKSLKLRSRKFATAASPDIYDVACVGGGPAGLSLLTALRSSKATSHLRLALIESQDLDRVRKWNLPPDQYSNRASSLTPSSQAFLSQIGAWPHIDTSRVQPYHHMRVWDGLSSTARITFDSPTPEPAIAHMIENQNLTRALLARLDSLEPISLLDKTSVREIHLGPPPSPLTPEPTYLNLSSYPHVTLSSNQTIAARLLIGADGPNSAVRTFAGIETRGYDYNRDGVVATLKLPSSFAHHPSSPRGVTAYQRFLPSGPIALLALPGPYASLVWTTTPSQSALLKTLSPEDFTAMVNAAFRLSAVDLNYMFTLPSNQLSEFQWRDSVHPSTASEAKGEIPHLISSVQQGSIASFPLRLRHASSYTTSRIALIGDAAHTIHPLAGQGLNMGLSDSKALAEAIEYAVCHGADIGDEMGCLDRYKGEVWWGNQRLLGAVDKLHWLYSVGSGPVVGVRKWGLRAVDVMGDLGVKGWLMRQAGGL</sequence>
<accession>A0AA39R8J8</accession>
<evidence type="ECO:0000256" key="2">
    <source>
        <dbReference type="ARBA" id="ARBA00005349"/>
    </source>
</evidence>
<keyword evidence="3 11" id="KW-0285">Flavoprotein</keyword>
<evidence type="ECO:0000256" key="8">
    <source>
        <dbReference type="ARBA" id="ARBA00023033"/>
    </source>
</evidence>
<keyword evidence="7 11" id="KW-0560">Oxidoreductase</keyword>
<dbReference type="InterPro" id="IPR002938">
    <property type="entry name" value="FAD-bd"/>
</dbReference>
<reference evidence="13" key="1">
    <citation type="submission" date="2023-03" db="EMBL/GenBank/DDBJ databases">
        <title>Complete genome of Cladonia borealis.</title>
        <authorList>
            <person name="Park H."/>
        </authorList>
    </citation>
    <scope>NUCLEOTIDE SEQUENCE</scope>
    <source>
        <strain evidence="13">ANT050790</strain>
    </source>
</reference>
<dbReference type="GO" id="GO:0106364">
    <property type="term" value="F:4-hydroxy-3-all-trans-polyprenylbenzoate oxygenase activity"/>
    <property type="evidence" value="ECO:0007669"/>
    <property type="project" value="UniProtKB-EC"/>
</dbReference>
<organism evidence="13 14">
    <name type="scientific">Cladonia borealis</name>
    <dbReference type="NCBI Taxonomy" id="184061"/>
    <lineage>
        <taxon>Eukaryota</taxon>
        <taxon>Fungi</taxon>
        <taxon>Dikarya</taxon>
        <taxon>Ascomycota</taxon>
        <taxon>Pezizomycotina</taxon>
        <taxon>Lecanoromycetes</taxon>
        <taxon>OSLEUM clade</taxon>
        <taxon>Lecanoromycetidae</taxon>
        <taxon>Lecanorales</taxon>
        <taxon>Lecanorineae</taxon>
        <taxon>Cladoniaceae</taxon>
        <taxon>Cladonia</taxon>
    </lineage>
</organism>
<evidence type="ECO:0000313" key="13">
    <source>
        <dbReference type="EMBL" id="KAK0515750.1"/>
    </source>
</evidence>
<dbReference type="GO" id="GO:0120538">
    <property type="term" value="F:2-methoxy-6-polyprenolphenol 4-hydroxylase activity"/>
    <property type="evidence" value="ECO:0007669"/>
    <property type="project" value="UniProtKB-EC"/>
</dbReference>
<evidence type="ECO:0000259" key="12">
    <source>
        <dbReference type="Pfam" id="PF01494"/>
    </source>
</evidence>
<comment type="subcellular location">
    <subcellularLocation>
        <location evidence="11">Mitochondrion inner membrane</location>
        <topology evidence="11">Peripheral membrane protein</topology>
        <orientation evidence="11">Matrix side</orientation>
    </subcellularLocation>
</comment>
<dbReference type="PANTHER" id="PTHR43876">
    <property type="entry name" value="UBIQUINONE BIOSYNTHESIS MONOOXYGENASE COQ6, MITOCHONDRIAL"/>
    <property type="match status" value="1"/>
</dbReference>
<dbReference type="PROSITE" id="PS01304">
    <property type="entry name" value="UBIH"/>
    <property type="match status" value="1"/>
</dbReference>
<dbReference type="Gene3D" id="3.50.50.60">
    <property type="entry name" value="FAD/NAD(P)-binding domain"/>
    <property type="match status" value="2"/>
</dbReference>
<evidence type="ECO:0000256" key="9">
    <source>
        <dbReference type="ARBA" id="ARBA00023128"/>
    </source>
</evidence>
<dbReference type="InterPro" id="IPR000689">
    <property type="entry name" value="UbQ_mOase_COQ6"/>
</dbReference>
<dbReference type="Pfam" id="PF01494">
    <property type="entry name" value="FAD_binding_3"/>
    <property type="match status" value="2"/>
</dbReference>
<keyword evidence="5 11" id="KW-0999">Mitochondrion inner membrane</keyword>
<comment type="pathway">
    <text evidence="11">Cofactor biosynthesis; ubiquinone biosynthesis.</text>
</comment>
<dbReference type="InterPro" id="IPR010971">
    <property type="entry name" value="UbiH/COQ6"/>
</dbReference>
<dbReference type="EC" id="1.14.15.46" evidence="11"/>
<comment type="cofactor">
    <cofactor evidence="1 11">
        <name>FAD</name>
        <dbReference type="ChEBI" id="CHEBI:57692"/>
    </cofactor>
</comment>